<dbReference type="InterPro" id="IPR056884">
    <property type="entry name" value="NPHP3-like_N"/>
</dbReference>
<feature type="repeat" description="ANK" evidence="2">
    <location>
        <begin position="1133"/>
        <end position="1165"/>
    </location>
</feature>
<dbReference type="Pfam" id="PF12796">
    <property type="entry name" value="Ank_2"/>
    <property type="match status" value="3"/>
</dbReference>
<dbReference type="PANTHER" id="PTHR46082">
    <property type="entry name" value="ATP/GTP-BINDING PROTEIN-RELATED"/>
    <property type="match status" value="1"/>
</dbReference>
<dbReference type="InterPro" id="IPR036770">
    <property type="entry name" value="Ankyrin_rpt-contain_sf"/>
</dbReference>
<dbReference type="InterPro" id="IPR027417">
    <property type="entry name" value="P-loop_NTPase"/>
</dbReference>
<organism evidence="6 7">
    <name type="scientific">Blastomyces silverae</name>
    <dbReference type="NCBI Taxonomy" id="2060906"/>
    <lineage>
        <taxon>Eukaryota</taxon>
        <taxon>Fungi</taxon>
        <taxon>Dikarya</taxon>
        <taxon>Ascomycota</taxon>
        <taxon>Pezizomycotina</taxon>
        <taxon>Eurotiomycetes</taxon>
        <taxon>Eurotiomycetidae</taxon>
        <taxon>Onygenales</taxon>
        <taxon>Ajellomycetaceae</taxon>
        <taxon>Blastomyces</taxon>
    </lineage>
</organism>
<dbReference type="Gene3D" id="3.40.50.1580">
    <property type="entry name" value="Nucleoside phosphorylase domain"/>
    <property type="match status" value="1"/>
</dbReference>
<comment type="caution">
    <text evidence="6">The sequence shown here is derived from an EMBL/GenBank/DDBJ whole genome shotgun (WGS) entry which is preliminary data.</text>
</comment>
<name>A0A0H1BG25_9EURO</name>
<gene>
    <name evidence="6" type="ORF">EMPG_16409</name>
</gene>
<feature type="repeat" description="ANK" evidence="2">
    <location>
        <begin position="997"/>
        <end position="1029"/>
    </location>
</feature>
<keyword evidence="1" id="KW-0677">Repeat</keyword>
<feature type="repeat" description="ANK" evidence="2">
    <location>
        <begin position="1166"/>
        <end position="1198"/>
    </location>
</feature>
<evidence type="ECO:0000256" key="1">
    <source>
        <dbReference type="ARBA" id="ARBA00022737"/>
    </source>
</evidence>
<feature type="domain" description="Nucleoside phosphorylase" evidence="3">
    <location>
        <begin position="14"/>
        <end position="296"/>
    </location>
</feature>
<dbReference type="PROSITE" id="PS50088">
    <property type="entry name" value="ANK_REPEAT"/>
    <property type="match status" value="6"/>
</dbReference>
<dbReference type="Proteomes" id="UP000053573">
    <property type="component" value="Unassembled WGS sequence"/>
</dbReference>
<keyword evidence="7" id="KW-1185">Reference proteome</keyword>
<dbReference type="SMART" id="SM00248">
    <property type="entry name" value="ANK"/>
    <property type="match status" value="9"/>
</dbReference>
<dbReference type="GO" id="GO:0003824">
    <property type="term" value="F:catalytic activity"/>
    <property type="evidence" value="ECO:0007669"/>
    <property type="project" value="InterPro"/>
</dbReference>
<evidence type="ECO:0000259" key="5">
    <source>
        <dbReference type="Pfam" id="PF24883"/>
    </source>
</evidence>
<keyword evidence="2" id="KW-0040">ANK repeat</keyword>
<dbReference type="SUPFAM" id="SSF48403">
    <property type="entry name" value="Ankyrin repeat"/>
    <property type="match status" value="1"/>
</dbReference>
<protein>
    <submittedName>
        <fullName evidence="6">Uncharacterized protein</fullName>
    </submittedName>
</protein>
<feature type="domain" description="GPI inositol-deacylase winged helix" evidence="4">
    <location>
        <begin position="674"/>
        <end position="746"/>
    </location>
</feature>
<accession>A0A0H1BG25</accession>
<dbReference type="Gene3D" id="3.40.50.300">
    <property type="entry name" value="P-loop containing nucleotide triphosphate hydrolases"/>
    <property type="match status" value="1"/>
</dbReference>
<feature type="repeat" description="ANK" evidence="2">
    <location>
        <begin position="1068"/>
        <end position="1100"/>
    </location>
</feature>
<dbReference type="EMBL" id="LDEV01002658">
    <property type="protein sequence ID" value="KLJ08151.1"/>
    <property type="molecule type" value="Genomic_DNA"/>
</dbReference>
<dbReference type="InterPro" id="IPR053137">
    <property type="entry name" value="NLR-like"/>
</dbReference>
<dbReference type="Pfam" id="PF24883">
    <property type="entry name" value="NPHP3_N"/>
    <property type="match status" value="1"/>
</dbReference>
<evidence type="ECO:0000259" key="3">
    <source>
        <dbReference type="Pfam" id="PF01048"/>
    </source>
</evidence>
<feature type="repeat" description="ANK" evidence="2">
    <location>
        <begin position="1100"/>
        <end position="1132"/>
    </location>
</feature>
<evidence type="ECO:0000313" key="7">
    <source>
        <dbReference type="Proteomes" id="UP000053573"/>
    </source>
</evidence>
<dbReference type="Pfam" id="PF22939">
    <property type="entry name" value="WHD_GPIID"/>
    <property type="match status" value="1"/>
</dbReference>
<evidence type="ECO:0000256" key="2">
    <source>
        <dbReference type="PROSITE-ProRule" id="PRU00023"/>
    </source>
</evidence>
<dbReference type="SUPFAM" id="SSF52540">
    <property type="entry name" value="P-loop containing nucleoside triphosphate hydrolases"/>
    <property type="match status" value="1"/>
</dbReference>
<dbReference type="InterPro" id="IPR054471">
    <property type="entry name" value="GPIID_WHD"/>
</dbReference>
<dbReference type="Pfam" id="PF00023">
    <property type="entry name" value="Ank"/>
    <property type="match status" value="1"/>
</dbReference>
<dbReference type="SUPFAM" id="SSF53167">
    <property type="entry name" value="Purine and uridine phosphorylases"/>
    <property type="match status" value="1"/>
</dbReference>
<dbReference type="PANTHER" id="PTHR46082:SF11">
    <property type="entry name" value="AAA+ ATPASE DOMAIN-CONTAINING PROTEIN-RELATED"/>
    <property type="match status" value="1"/>
</dbReference>
<dbReference type="InterPro" id="IPR035994">
    <property type="entry name" value="Nucleoside_phosphorylase_sf"/>
</dbReference>
<dbReference type="InterPro" id="IPR002110">
    <property type="entry name" value="Ankyrin_rpt"/>
</dbReference>
<proteinExistence type="predicted"/>
<dbReference type="InterPro" id="IPR000845">
    <property type="entry name" value="Nucleoside_phosphorylase_d"/>
</dbReference>
<dbReference type="Pfam" id="PF01048">
    <property type="entry name" value="PNP_UDP_1"/>
    <property type="match status" value="1"/>
</dbReference>
<feature type="domain" description="Nephrocystin 3-like N-terminal" evidence="5">
    <location>
        <begin position="383"/>
        <end position="555"/>
    </location>
</feature>
<dbReference type="STRING" id="2060906.A0A0H1BG25"/>
<dbReference type="AlphaFoldDB" id="A0A0H1BG25"/>
<dbReference type="GO" id="GO:0009116">
    <property type="term" value="P:nucleoside metabolic process"/>
    <property type="evidence" value="ECO:0007669"/>
    <property type="project" value="InterPro"/>
</dbReference>
<dbReference type="PROSITE" id="PS50297">
    <property type="entry name" value="ANK_REP_REGION"/>
    <property type="match status" value="6"/>
</dbReference>
<evidence type="ECO:0000313" key="6">
    <source>
        <dbReference type="EMBL" id="KLJ08151.1"/>
    </source>
</evidence>
<evidence type="ECO:0000259" key="4">
    <source>
        <dbReference type="Pfam" id="PF22939"/>
    </source>
</evidence>
<dbReference type="PRINTS" id="PR01415">
    <property type="entry name" value="ANKYRIN"/>
</dbReference>
<reference evidence="7" key="1">
    <citation type="journal article" date="2015" name="PLoS Genet.">
        <title>The dynamic genome and transcriptome of the human fungal pathogen Blastomyces and close relative Emmonsia.</title>
        <authorList>
            <person name="Munoz J.F."/>
            <person name="Gauthier G.M."/>
            <person name="Desjardins C.A."/>
            <person name="Gallo J.E."/>
            <person name="Holder J."/>
            <person name="Sullivan T.D."/>
            <person name="Marty A.J."/>
            <person name="Carmen J.C."/>
            <person name="Chen Z."/>
            <person name="Ding L."/>
            <person name="Gujja S."/>
            <person name="Magrini V."/>
            <person name="Misas E."/>
            <person name="Mitreva M."/>
            <person name="Priest M."/>
            <person name="Saif S."/>
            <person name="Whiston E.A."/>
            <person name="Young S."/>
            <person name="Zeng Q."/>
            <person name="Goldman W.E."/>
            <person name="Mardis E.R."/>
            <person name="Taylor J.W."/>
            <person name="McEwen J.G."/>
            <person name="Clay O.K."/>
            <person name="Klein B.S."/>
            <person name="Cuomo C.A."/>
        </authorList>
    </citation>
    <scope>NUCLEOTIDE SEQUENCE [LARGE SCALE GENOMIC DNA]</scope>
    <source>
        <strain evidence="7">UAMH 139</strain>
    </source>
</reference>
<sequence length="1236" mass="138310">MSSSVSRLKHQDYTIAWICALPLESAAAEAMLDEKHPALPTSPNDENTYVLGRICAHNVIILCLPSGVYGTTAATSLVSQMKFTFTAVRFGLMVGIGGGVPSKEIDIRLGDIVVSKPTREFGGVIQYDYGKTVQHGQFERSGMLNKPPPVILTAISRLQAAHRLGSSRIPAFISEAVSRNPHFGPISKYPGESFDILFESEYEHIESESTCDNCELNREVKRITRDEHDPVIHYGLIASGNQVMKHGHTRDRLAREFGILCFEMEAAGLMDVIPCLVIRGICDYADSHKNKRWQDYAAAIAAAYAKELLSVIHENRVADEPKAGSSSQLYHCQDLSVSEQMRSGGLTIRDKRDDHIDDWLIERISKYDHNKVHRRLLYKRLLGTTEWFLAHPDFKEWLTGNTTPTLWCSGKIGSGKTIIATSVVEELIYHSSKLRAPSIFFYCEAEHPRSLQPLYILSSFIKQLCRFLHDASVLLPKDLIREIHKFFGREPQTPDFQDLEALFGDIFRYAPNTAYVIDGIDALEQGNCSNLLKLILRHFSSSSDRQGSKCILLSREQVPGFMDISTFIPGIRHISTSSHVMRDIQMYIETTIADKTMSRTLTTNSSLLHEIKETLLQESSGMFLWVYLQLEILWDTCFTDAQIRLSLGQLPKDLEETYRRCAQRIVMQDNIGLKVLKWVSFATRPLHIEELREAVAFTPYDTEWDAEKIPQQEIVAGCCANLVVVDPIDGCVRFAHCSVKQYLESNHGSHIEGYPVNAEQGDMECGEYCLVYLSFSNFTLQVTRVEEVTVAFPNPAALISGVFGSSLMAPFRRTPMGQKGFVPVRFPNTRAKRTSDRINYKFLNYAVSGWALHTKNIDTASPSWKRFEQVATNFDNSWNFHPWVSGGRSSQSRLHALFGWAVKEHHEPLLSIALRSKKDLLAICNLPLVDQGFPALHLASKLGYFAIVQHLLRFCKVNVLDVDGYAPLHYAVGKCHLDVVQLILRANGCKMGIKSSTGFTPLLLAVINGDEDMALALLKHGARTQKGNSFEYHVSLFAPLAAAIKDGYPTIVQMLLEHGVLLGQDASFGKTPLSLAITAGRTDIVELLLKWGANSDRSQDGSIPLTEAARIGDKALVQLLLERTKNLDSEDNDGRTPFFWASKEGHVEVMNLLLAKGADCKRADRFGDTPLFYVVKRNDVEMVRVLLEMGADPNTKARGIKLLDHARRAGETEIIELLFRYGARAGQSGHVVESEV</sequence>
<dbReference type="Gene3D" id="1.25.40.20">
    <property type="entry name" value="Ankyrin repeat-containing domain"/>
    <property type="match status" value="1"/>
</dbReference>
<dbReference type="OrthoDB" id="1577640at2759"/>
<feature type="repeat" description="ANK" evidence="2">
    <location>
        <begin position="963"/>
        <end position="987"/>
    </location>
</feature>